<feature type="domain" description="Yip1" evidence="7">
    <location>
        <begin position="113"/>
        <end position="276"/>
    </location>
</feature>
<organism evidence="9">
    <name type="scientific">Neodiprion lecontei</name>
    <name type="common">Redheaded pine sawfly</name>
    <dbReference type="NCBI Taxonomy" id="441921"/>
    <lineage>
        <taxon>Eukaryota</taxon>
        <taxon>Metazoa</taxon>
        <taxon>Ecdysozoa</taxon>
        <taxon>Arthropoda</taxon>
        <taxon>Hexapoda</taxon>
        <taxon>Insecta</taxon>
        <taxon>Pterygota</taxon>
        <taxon>Neoptera</taxon>
        <taxon>Endopterygota</taxon>
        <taxon>Hymenoptera</taxon>
        <taxon>Tenthredinoidea</taxon>
        <taxon>Diprionidae</taxon>
        <taxon>Diprioninae</taxon>
        <taxon>Neodiprion</taxon>
    </lineage>
</organism>
<feature type="transmembrane region" description="Helical" evidence="6">
    <location>
        <begin position="119"/>
        <end position="139"/>
    </location>
</feature>
<dbReference type="FunCoup" id="A0A6J0BDF9">
    <property type="interactions" value="1079"/>
</dbReference>
<evidence type="ECO:0000256" key="5">
    <source>
        <dbReference type="ARBA" id="ARBA00023136"/>
    </source>
</evidence>
<feature type="transmembrane region" description="Helical" evidence="6">
    <location>
        <begin position="203"/>
        <end position="225"/>
    </location>
</feature>
<accession>A0A6J0BDF9</accession>
<keyword evidence="8" id="KW-1185">Reference proteome</keyword>
<comment type="subcellular location">
    <subcellularLocation>
        <location evidence="6">Golgi apparatus membrane</location>
        <topology evidence="6">Multi-pass membrane protein</topology>
    </subcellularLocation>
    <subcellularLocation>
        <location evidence="1">Membrane</location>
        <topology evidence="1">Multi-pass membrane protein</topology>
    </subcellularLocation>
</comment>
<evidence type="ECO:0000256" key="1">
    <source>
        <dbReference type="ARBA" id="ARBA00004141"/>
    </source>
</evidence>
<evidence type="ECO:0000313" key="8">
    <source>
        <dbReference type="Proteomes" id="UP000829291"/>
    </source>
</evidence>
<keyword evidence="5 6" id="KW-0472">Membrane</keyword>
<evidence type="ECO:0000256" key="6">
    <source>
        <dbReference type="RuleBase" id="RU361264"/>
    </source>
</evidence>
<sequence>MMNGDGDKSSDSQFISFQDYSPINRSAGGGQAQLDVDTPDNQGFVGIQNDSTGIGMIEDLQGMPNKNDQELQHNFWSIEYYQKFFNVDTDDVVQRIIRSIIPRGGENYLESHIRPKPDLYGPFWVCVTLIFAIAISGNMANYLQTANSQGFHWRYDFHIVSYAATAIFMYAWLLPLALWGALKWSTSKREDDNELIESNTAPGILELLCLYGYSLSIYIPVAFLWTIQIGWLQWTLVAIAAFMSGGVLLRSLSRVIAGKHKAIYAIAILGMHFLLAAGFKMYFFHNPRSTPSASQIIEVVTTVASVVKAVNNSSSPT</sequence>
<dbReference type="RefSeq" id="XP_015512386.2">
    <property type="nucleotide sequence ID" value="XM_015656900.2"/>
</dbReference>
<dbReference type="Pfam" id="PF04893">
    <property type="entry name" value="Yip1"/>
    <property type="match status" value="1"/>
</dbReference>
<dbReference type="GO" id="GO:0031267">
    <property type="term" value="F:small GTPase binding"/>
    <property type="evidence" value="ECO:0007669"/>
    <property type="project" value="InterPro"/>
</dbReference>
<keyword evidence="4 6" id="KW-1133">Transmembrane helix</keyword>
<evidence type="ECO:0000256" key="3">
    <source>
        <dbReference type="ARBA" id="ARBA00022692"/>
    </source>
</evidence>
<dbReference type="InterPro" id="IPR039765">
    <property type="entry name" value="Yip5/YIPF1/YIPF2"/>
</dbReference>
<evidence type="ECO:0000313" key="9">
    <source>
        <dbReference type="RefSeq" id="XP_015512386.2"/>
    </source>
</evidence>
<evidence type="ECO:0000256" key="2">
    <source>
        <dbReference type="ARBA" id="ARBA00010596"/>
    </source>
</evidence>
<dbReference type="AlphaFoldDB" id="A0A6J0BDF9"/>
<dbReference type="InterPro" id="IPR006977">
    <property type="entry name" value="Yip1_dom"/>
</dbReference>
<dbReference type="InParanoid" id="A0A6J0BDF9"/>
<dbReference type="GO" id="GO:0016192">
    <property type="term" value="P:vesicle-mediated transport"/>
    <property type="evidence" value="ECO:0007669"/>
    <property type="project" value="InterPro"/>
</dbReference>
<dbReference type="PANTHER" id="PTHR12822:SF2">
    <property type="entry name" value="PROTEIN YIPF"/>
    <property type="match status" value="1"/>
</dbReference>
<evidence type="ECO:0000256" key="4">
    <source>
        <dbReference type="ARBA" id="ARBA00022989"/>
    </source>
</evidence>
<feature type="transmembrane region" description="Helical" evidence="6">
    <location>
        <begin position="231"/>
        <end position="250"/>
    </location>
</feature>
<dbReference type="GeneID" id="107218870"/>
<proteinExistence type="inferred from homology"/>
<gene>
    <name evidence="9" type="primary">LOC107218870</name>
</gene>
<comment type="similarity">
    <text evidence="2 6">Belongs to the YIP1 family.</text>
</comment>
<reference evidence="9" key="1">
    <citation type="submission" date="2025-08" db="UniProtKB">
        <authorList>
            <consortium name="RefSeq"/>
        </authorList>
    </citation>
    <scope>IDENTIFICATION</scope>
    <source>
        <tissue evidence="9">Thorax and Abdomen</tissue>
    </source>
</reference>
<dbReference type="OrthoDB" id="10256463at2759"/>
<dbReference type="KEGG" id="nlo:107218870"/>
<dbReference type="GO" id="GO:0000139">
    <property type="term" value="C:Golgi membrane"/>
    <property type="evidence" value="ECO:0007669"/>
    <property type="project" value="UniProtKB-SubCell"/>
</dbReference>
<keyword evidence="3 6" id="KW-0812">Transmembrane</keyword>
<dbReference type="PANTHER" id="PTHR12822">
    <property type="entry name" value="PROTEIN YIPF"/>
    <property type="match status" value="1"/>
</dbReference>
<feature type="transmembrane region" description="Helical" evidence="6">
    <location>
        <begin position="262"/>
        <end position="284"/>
    </location>
</feature>
<protein>
    <recommendedName>
        <fullName evidence="6">Protein YIPF</fullName>
    </recommendedName>
</protein>
<evidence type="ECO:0000259" key="7">
    <source>
        <dbReference type="Pfam" id="PF04893"/>
    </source>
</evidence>
<name>A0A6J0BDF9_NEOLC</name>
<feature type="transmembrane region" description="Helical" evidence="6">
    <location>
        <begin position="159"/>
        <end position="182"/>
    </location>
</feature>
<dbReference type="Proteomes" id="UP000829291">
    <property type="component" value="Chromosome 4"/>
</dbReference>